<keyword evidence="1" id="KW-0175">Coiled coil</keyword>
<accession>A0A2P2CFY9</accession>
<dbReference type="InterPro" id="IPR029044">
    <property type="entry name" value="Nucleotide-diphossugar_trans"/>
</dbReference>
<proteinExistence type="predicted"/>
<dbReference type="Gene3D" id="3.90.550.10">
    <property type="entry name" value="Spore Coat Polysaccharide Biosynthesis Protein SpsA, Chain A"/>
    <property type="match status" value="1"/>
</dbReference>
<organism evidence="2">
    <name type="scientific">metagenome</name>
    <dbReference type="NCBI Taxonomy" id="256318"/>
    <lineage>
        <taxon>unclassified sequences</taxon>
        <taxon>metagenomes</taxon>
    </lineage>
</organism>
<dbReference type="AlphaFoldDB" id="A0A2P2CFY9"/>
<keyword evidence="2" id="KW-0808">Transferase</keyword>
<dbReference type="GO" id="GO:0016740">
    <property type="term" value="F:transferase activity"/>
    <property type="evidence" value="ECO:0007669"/>
    <property type="project" value="UniProtKB-KW"/>
</dbReference>
<feature type="coiled-coil region" evidence="1">
    <location>
        <begin position="420"/>
        <end position="454"/>
    </location>
</feature>
<evidence type="ECO:0000313" key="2">
    <source>
        <dbReference type="EMBL" id="CUR60920.1"/>
    </source>
</evidence>
<sequence>MQAGVEGMEGIEGRESTVALLEEAVTRIAGELGATALPRPLSAYDDPLAELRGLRASLPPGGRVVCGTLNAATSDALVQLLRSDPAQPGSYEASAPQHLHGYATAYKLLLEAGFSADIVETVSAPVDPGLLEAAAPLMQHLGVDTERAARHLGAAAYVLVADVVADVAADLAVPVAEQRPVTFVACVNDDLQLANNLLASPVLGAGSPHQLLTYRGMTSAAEGLNRGLHDAEHDLVVFIQQDIFIPSWWPARLQRQWELASADTPPSLAGPFGVRYREGGREHVGHAVDRDHLLRMERPLPAPVDGLDELVLIVPRDTDLRVEPRVGWHLYGTDLALQVHRAGGWTAVLDLPCHHNSLYHDLDDGYHHSEAVLAGIWPAELPIVTNTSSIVEDPRDRRVRDLEDFIQQRGEEFTTMVDSLEVAQAEIDRLNEHIGTLNEQIVRVRERNQKLRSRLDETGD</sequence>
<dbReference type="Gene3D" id="1.20.5.110">
    <property type="match status" value="1"/>
</dbReference>
<dbReference type="EMBL" id="CZKB01000017">
    <property type="protein sequence ID" value="CUR60920.1"/>
    <property type="molecule type" value="Genomic_DNA"/>
</dbReference>
<protein>
    <submittedName>
        <fullName evidence="2">Putative glycosyltransferase-like protein</fullName>
    </submittedName>
</protein>
<gene>
    <name evidence="2" type="ORF">NOCA1240062</name>
</gene>
<reference evidence="2" key="1">
    <citation type="submission" date="2015-08" db="EMBL/GenBank/DDBJ databases">
        <authorList>
            <person name="Babu N.S."/>
            <person name="Beckwith C.J."/>
            <person name="Beseler K.G."/>
            <person name="Brison A."/>
            <person name="Carone J.V."/>
            <person name="Caskin T.P."/>
            <person name="Diamond M."/>
            <person name="Durham M.E."/>
            <person name="Foxe J.M."/>
            <person name="Go M."/>
            <person name="Henderson B.A."/>
            <person name="Jones I.B."/>
            <person name="McGettigan J.A."/>
            <person name="Micheletti S.J."/>
            <person name="Nasrallah M.E."/>
            <person name="Ortiz D."/>
            <person name="Piller C.R."/>
            <person name="Privatt S.R."/>
            <person name="Schneider S.L."/>
            <person name="Sharp S."/>
            <person name="Smith T.C."/>
            <person name="Stanton J.D."/>
            <person name="Ullery H.E."/>
            <person name="Wilson R.J."/>
            <person name="Serrano M.G."/>
            <person name="Buck G."/>
            <person name="Lee V."/>
            <person name="Wang Y."/>
            <person name="Carvalho R."/>
            <person name="Voegtly L."/>
            <person name="Shi R."/>
            <person name="Duckworth R."/>
            <person name="Johnson A."/>
            <person name="Loviza R."/>
            <person name="Walstead R."/>
            <person name="Shah Z."/>
            <person name="Kiflezghi M."/>
            <person name="Wade K."/>
            <person name="Ball S.L."/>
            <person name="Bradley K.W."/>
            <person name="Asai D.J."/>
            <person name="Bowman C.A."/>
            <person name="Russell D.A."/>
            <person name="Pope W.H."/>
            <person name="Jacobs-Sera D."/>
            <person name="Hendrix R.W."/>
            <person name="Hatfull G.F."/>
        </authorList>
    </citation>
    <scope>NUCLEOTIDE SEQUENCE</scope>
</reference>
<name>A0A2P2CFY9_9ZZZZ</name>
<evidence type="ECO:0000256" key="1">
    <source>
        <dbReference type="SAM" id="Coils"/>
    </source>
</evidence>